<dbReference type="InterPro" id="IPR036291">
    <property type="entry name" value="NAD(P)-bd_dom_sf"/>
</dbReference>
<protein>
    <recommendedName>
        <fullName evidence="6 9">UDP-glucose 4-epimerase</fullName>
        <ecNumber evidence="5 9">5.1.3.2</ecNumber>
    </recommendedName>
</protein>
<comment type="similarity">
    <text evidence="4 9">Belongs to the NAD(P)-dependent epimerase/dehydratase family.</text>
</comment>
<dbReference type="Gene3D" id="3.90.25.10">
    <property type="entry name" value="UDP-galactose 4-epimerase, domain 1"/>
    <property type="match status" value="1"/>
</dbReference>
<dbReference type="PANTHER" id="PTHR43725">
    <property type="entry name" value="UDP-GLUCOSE 4-EPIMERASE"/>
    <property type="match status" value="1"/>
</dbReference>
<evidence type="ECO:0000256" key="8">
    <source>
        <dbReference type="ARBA" id="ARBA00023235"/>
    </source>
</evidence>
<keyword evidence="12" id="KW-1185">Reference proteome</keyword>
<evidence type="ECO:0000256" key="3">
    <source>
        <dbReference type="ARBA" id="ARBA00004947"/>
    </source>
</evidence>
<evidence type="ECO:0000256" key="2">
    <source>
        <dbReference type="ARBA" id="ARBA00001911"/>
    </source>
</evidence>
<dbReference type="UniPathway" id="UPA00214"/>
<dbReference type="CDD" id="cd05247">
    <property type="entry name" value="UDP_G4E_1_SDR_e"/>
    <property type="match status" value="1"/>
</dbReference>
<accession>A0A556B0J6</accession>
<dbReference type="Gene3D" id="3.40.50.720">
    <property type="entry name" value="NAD(P)-binding Rossmann-like Domain"/>
    <property type="match status" value="1"/>
</dbReference>
<dbReference type="InterPro" id="IPR005886">
    <property type="entry name" value="UDP_G4E"/>
</dbReference>
<dbReference type="Pfam" id="PF16363">
    <property type="entry name" value="GDP_Man_Dehyd"/>
    <property type="match status" value="1"/>
</dbReference>
<dbReference type="EC" id="5.1.3.2" evidence="5 9"/>
<organism evidence="11 12">
    <name type="scientific">Verticiella sediminum</name>
    <dbReference type="NCBI Taxonomy" id="1247510"/>
    <lineage>
        <taxon>Bacteria</taxon>
        <taxon>Pseudomonadati</taxon>
        <taxon>Pseudomonadota</taxon>
        <taxon>Betaproteobacteria</taxon>
        <taxon>Burkholderiales</taxon>
        <taxon>Alcaligenaceae</taxon>
        <taxon>Verticiella</taxon>
    </lineage>
</organism>
<keyword evidence="7 9" id="KW-0520">NAD</keyword>
<reference evidence="11 12" key="1">
    <citation type="submission" date="2019-07" db="EMBL/GenBank/DDBJ databases">
        <title>Qingshengfaniella alkalisoli gen. nov., sp. nov., isolated from saline soil.</title>
        <authorList>
            <person name="Xu L."/>
            <person name="Huang X.-X."/>
            <person name="Sun J.-Q."/>
        </authorList>
    </citation>
    <scope>NUCLEOTIDE SEQUENCE [LARGE SCALE GENOMIC DNA]</scope>
    <source>
        <strain evidence="11 12">DSM 27279</strain>
    </source>
</reference>
<dbReference type="GO" id="GO:0005829">
    <property type="term" value="C:cytosol"/>
    <property type="evidence" value="ECO:0007669"/>
    <property type="project" value="TreeGrafter"/>
</dbReference>
<comment type="cofactor">
    <cofactor evidence="2 9">
        <name>NAD(+)</name>
        <dbReference type="ChEBI" id="CHEBI:57540"/>
    </cofactor>
</comment>
<dbReference type="GO" id="GO:0003978">
    <property type="term" value="F:UDP-glucose 4-epimerase activity"/>
    <property type="evidence" value="ECO:0007669"/>
    <property type="project" value="UniProtKB-UniRule"/>
</dbReference>
<dbReference type="SUPFAM" id="SSF51735">
    <property type="entry name" value="NAD(P)-binding Rossmann-fold domains"/>
    <property type="match status" value="1"/>
</dbReference>
<dbReference type="EMBL" id="VLTJ01000004">
    <property type="protein sequence ID" value="TSH98683.1"/>
    <property type="molecule type" value="Genomic_DNA"/>
</dbReference>
<keyword evidence="9" id="KW-0119">Carbohydrate metabolism</keyword>
<dbReference type="PANTHER" id="PTHR43725:SF47">
    <property type="entry name" value="UDP-GLUCOSE 4-EPIMERASE"/>
    <property type="match status" value="1"/>
</dbReference>
<dbReference type="OrthoDB" id="9803010at2"/>
<comment type="caution">
    <text evidence="11">The sequence shown here is derived from an EMBL/GenBank/DDBJ whole genome shotgun (WGS) entry which is preliminary data.</text>
</comment>
<dbReference type="NCBIfam" id="TIGR01179">
    <property type="entry name" value="galE"/>
    <property type="match status" value="1"/>
</dbReference>
<comment type="pathway">
    <text evidence="3 9">Carbohydrate metabolism; galactose metabolism.</text>
</comment>
<name>A0A556B0J6_9BURK</name>
<dbReference type="NCBIfam" id="NF007956">
    <property type="entry name" value="PRK10675.1"/>
    <property type="match status" value="1"/>
</dbReference>
<evidence type="ECO:0000313" key="12">
    <source>
        <dbReference type="Proteomes" id="UP000318405"/>
    </source>
</evidence>
<evidence type="ECO:0000256" key="1">
    <source>
        <dbReference type="ARBA" id="ARBA00000083"/>
    </source>
</evidence>
<dbReference type="InterPro" id="IPR016040">
    <property type="entry name" value="NAD(P)-bd_dom"/>
</dbReference>
<sequence length="344" mass="37579">MTTLVTGGAGYIGTHSLVELHERGMPFVVIDNYSNSGAGSIAAVEKIIGTPVRILFGDIREKSFLQGVFDRLREEGRPITSVLHLAALKAVGESVREPLQYYENNVYGTLNLLDVMRKNDADHFVFSSSATVYGNPQYLPYDENHPIAPTNPYGNTKAMVEKVLTDVALANPKFRVVILRYFNPIGAHASGLIGEDPVGEPNNLFPYITRVAVRKLPELQVFGNDYATTDGTGVRDYLHVMDLAAAHALALELCASENIGVSVFNLGTGVGTSVLELVKAFENVSAQTVPLRIGPRRPGDVASMWADAALARARLGWSAKFGIEEMCRDGWRWQCTHPEGFGQR</sequence>
<dbReference type="GO" id="GO:0006012">
    <property type="term" value="P:galactose metabolic process"/>
    <property type="evidence" value="ECO:0007669"/>
    <property type="project" value="UniProtKB-UniPathway"/>
</dbReference>
<evidence type="ECO:0000259" key="10">
    <source>
        <dbReference type="Pfam" id="PF16363"/>
    </source>
</evidence>
<comment type="catalytic activity">
    <reaction evidence="1 9">
        <text>UDP-alpha-D-glucose = UDP-alpha-D-galactose</text>
        <dbReference type="Rhea" id="RHEA:22168"/>
        <dbReference type="ChEBI" id="CHEBI:58885"/>
        <dbReference type="ChEBI" id="CHEBI:66914"/>
        <dbReference type="EC" id="5.1.3.2"/>
    </reaction>
</comment>
<feature type="domain" description="NAD(P)-binding" evidence="10">
    <location>
        <begin position="4"/>
        <end position="329"/>
    </location>
</feature>
<evidence type="ECO:0000256" key="5">
    <source>
        <dbReference type="ARBA" id="ARBA00013189"/>
    </source>
</evidence>
<dbReference type="Proteomes" id="UP000318405">
    <property type="component" value="Unassembled WGS sequence"/>
</dbReference>
<evidence type="ECO:0000256" key="6">
    <source>
        <dbReference type="ARBA" id="ARBA00018569"/>
    </source>
</evidence>
<gene>
    <name evidence="11" type="primary">galE</name>
    <name evidence="11" type="ORF">FOZ76_02750</name>
</gene>
<comment type="subunit">
    <text evidence="9">Homodimer.</text>
</comment>
<proteinExistence type="inferred from homology"/>
<keyword evidence="8 9" id="KW-0413">Isomerase</keyword>
<evidence type="ECO:0000256" key="7">
    <source>
        <dbReference type="ARBA" id="ARBA00023027"/>
    </source>
</evidence>
<evidence type="ECO:0000256" key="4">
    <source>
        <dbReference type="ARBA" id="ARBA00007637"/>
    </source>
</evidence>
<dbReference type="AlphaFoldDB" id="A0A556B0J6"/>
<evidence type="ECO:0000313" key="11">
    <source>
        <dbReference type="EMBL" id="TSH98683.1"/>
    </source>
</evidence>
<evidence type="ECO:0000256" key="9">
    <source>
        <dbReference type="RuleBase" id="RU366046"/>
    </source>
</evidence>
<dbReference type="RefSeq" id="WP_143946590.1">
    <property type="nucleotide sequence ID" value="NZ_BAABMB010000001.1"/>
</dbReference>